<dbReference type="PANTHER" id="PTHR11559">
    <property type="entry name" value="CARBOXYLESTERASE"/>
    <property type="match status" value="1"/>
</dbReference>
<dbReference type="PROSITE" id="PS00122">
    <property type="entry name" value="CARBOXYLESTERASE_B_1"/>
    <property type="match status" value="1"/>
</dbReference>
<evidence type="ECO:0000313" key="6">
    <source>
        <dbReference type="Proteomes" id="UP000485880"/>
    </source>
</evidence>
<accession>A0A8B6MAZ1</accession>
<evidence type="ECO:0000259" key="4">
    <source>
        <dbReference type="Pfam" id="PF00135"/>
    </source>
</evidence>
<comment type="caution">
    <text evidence="5">The sequence shown here is derived from an EMBL/GenBank/DDBJ whole genome shotgun (WGS) entry which is preliminary data.</text>
</comment>
<sequence>MSKLSKLWRRLRSRADTSRASGAGFALSLLFATSAALTPLQADAAGKFRVETKEGPVKGFLNNGVAEFLGIPYAAPPIGNLRWRPPQKHERWTNVLHATAYGPSCAQIYELGLFAGPANNNEDCLYINVFTPDVDPAGKERLPVMFWSYGGAAVDGESNDYDGSKLARDGHTVVVTFNYRQNLFGFLAHPALDHEGHLFANYGILDNQFALKWVKRNIEKFGGDPNNVTVFGQSAGARNTGSEVLSPLAKGLFNRAIFESGAIPIETPLSIAEAKGTAFAVAAGCGSLSDAATAKCLRSLSAARVESFAGTTTSSNGAYLAGLITDGQILPLPAIDQYLSGNFNHVPIINGNAENEGNFFIALTEYFESPRAPLTEAQFVAYVNSVYSGNAGPGGSPPAYPPGTVAAVLAQYPLSAYPSPQLQWGALETDANYSCISRHMDQILANQVPLYTYEFRDQTAPFYYPPMPGFASLAYHTSDIQYYWPLYHGGQGTPRPLNSKQEELSDQLVTAWTNFAWTGNPNGQGNKPWPRYKAPNGLFLAEDIKPAGLSTFTADQFSAEHHCDFWDKLLVYKSTTP</sequence>
<dbReference type="InterPro" id="IPR002018">
    <property type="entry name" value="CarbesteraseB"/>
</dbReference>
<keyword evidence="6" id="KW-1185">Reference proteome</keyword>
<dbReference type="Gene3D" id="3.40.50.1820">
    <property type="entry name" value="alpha/beta hydrolase"/>
    <property type="match status" value="1"/>
</dbReference>
<evidence type="ECO:0000313" key="5">
    <source>
        <dbReference type="EMBL" id="VTZ52207.1"/>
    </source>
</evidence>
<protein>
    <recommendedName>
        <fullName evidence="3">Carboxylic ester hydrolase</fullName>
        <ecNumber evidence="3">3.1.1.-</ecNumber>
    </recommendedName>
</protein>
<gene>
    <name evidence="5" type="ORF">MPC4_70095</name>
</gene>
<dbReference type="InterPro" id="IPR019826">
    <property type="entry name" value="Carboxylesterase_B_AS"/>
</dbReference>
<dbReference type="AlphaFoldDB" id="A0A8B6MAZ1"/>
<dbReference type="Pfam" id="PF00135">
    <property type="entry name" value="COesterase"/>
    <property type="match status" value="1"/>
</dbReference>
<dbReference type="PROSITE" id="PS00941">
    <property type="entry name" value="CARBOXYLESTERASE_B_2"/>
    <property type="match status" value="1"/>
</dbReference>
<feature type="domain" description="Carboxylesterase type B" evidence="4">
    <location>
        <begin position="49"/>
        <end position="566"/>
    </location>
</feature>
<dbReference type="InterPro" id="IPR050309">
    <property type="entry name" value="Type-B_Carboxylest/Lipase"/>
</dbReference>
<reference evidence="5 6" key="1">
    <citation type="submission" date="2019-05" db="EMBL/GenBank/DDBJ databases">
        <authorList>
            <person name="Farhan Ul Haque M."/>
        </authorList>
    </citation>
    <scope>NUCLEOTIDE SEQUENCE [LARGE SCALE GENOMIC DNA]</scope>
    <source>
        <strain evidence="5">2</strain>
    </source>
</reference>
<proteinExistence type="inferred from homology"/>
<dbReference type="EMBL" id="CABFMQ020000131">
    <property type="protein sequence ID" value="VTZ52207.1"/>
    <property type="molecule type" value="Genomic_DNA"/>
</dbReference>
<dbReference type="InterPro" id="IPR019819">
    <property type="entry name" value="Carboxylesterase_B_CS"/>
</dbReference>
<keyword evidence="2 3" id="KW-0378">Hydrolase</keyword>
<dbReference type="GO" id="GO:0016787">
    <property type="term" value="F:hydrolase activity"/>
    <property type="evidence" value="ECO:0007669"/>
    <property type="project" value="UniProtKB-KW"/>
</dbReference>
<dbReference type="InterPro" id="IPR029058">
    <property type="entry name" value="AB_hydrolase_fold"/>
</dbReference>
<evidence type="ECO:0000256" key="1">
    <source>
        <dbReference type="ARBA" id="ARBA00005964"/>
    </source>
</evidence>
<organism evidence="5 6">
    <name type="scientific">Methylocella tundrae</name>
    <dbReference type="NCBI Taxonomy" id="227605"/>
    <lineage>
        <taxon>Bacteria</taxon>
        <taxon>Pseudomonadati</taxon>
        <taxon>Pseudomonadota</taxon>
        <taxon>Alphaproteobacteria</taxon>
        <taxon>Hyphomicrobiales</taxon>
        <taxon>Beijerinckiaceae</taxon>
        <taxon>Methylocella</taxon>
    </lineage>
</organism>
<dbReference type="EC" id="3.1.1.-" evidence="3"/>
<comment type="similarity">
    <text evidence="1 3">Belongs to the type-B carboxylesterase/lipase family.</text>
</comment>
<dbReference type="SUPFAM" id="SSF53474">
    <property type="entry name" value="alpha/beta-Hydrolases"/>
    <property type="match status" value="1"/>
</dbReference>
<evidence type="ECO:0000256" key="2">
    <source>
        <dbReference type="ARBA" id="ARBA00022801"/>
    </source>
</evidence>
<feature type="chain" id="PRO_5033094829" description="Carboxylic ester hydrolase" evidence="3">
    <location>
        <begin position="45"/>
        <end position="577"/>
    </location>
</feature>
<name>A0A8B6MAZ1_METTU</name>
<evidence type="ECO:0000256" key="3">
    <source>
        <dbReference type="RuleBase" id="RU361235"/>
    </source>
</evidence>
<keyword evidence="3" id="KW-0732">Signal</keyword>
<feature type="signal peptide" evidence="3">
    <location>
        <begin position="1"/>
        <end position="44"/>
    </location>
</feature>
<dbReference type="Proteomes" id="UP000485880">
    <property type="component" value="Unassembled WGS sequence"/>
</dbReference>
<dbReference type="RefSeq" id="WP_174513843.1">
    <property type="nucleotide sequence ID" value="NZ_CABFMQ020000131.1"/>
</dbReference>